<keyword evidence="5" id="KW-1185">Reference proteome</keyword>
<gene>
    <name evidence="4" type="ORF">CMV_021195</name>
</gene>
<dbReference type="InterPro" id="IPR050481">
    <property type="entry name" value="UDP-glycosyltransf_plant"/>
</dbReference>
<evidence type="ECO:0000256" key="1">
    <source>
        <dbReference type="ARBA" id="ARBA00009995"/>
    </source>
</evidence>
<dbReference type="GO" id="GO:0035251">
    <property type="term" value="F:UDP-glucosyltransferase activity"/>
    <property type="evidence" value="ECO:0007669"/>
    <property type="project" value="InterPro"/>
</dbReference>
<protein>
    <recommendedName>
        <fullName evidence="6">Glycosyltransferase</fullName>
    </recommendedName>
</protein>
<dbReference type="AlphaFoldDB" id="A0A8J4V9G5"/>
<dbReference type="InterPro" id="IPR035595">
    <property type="entry name" value="UDP_glycos_trans_CS"/>
</dbReference>
<evidence type="ECO:0000256" key="2">
    <source>
        <dbReference type="ARBA" id="ARBA00022679"/>
    </source>
</evidence>
<organism evidence="4 5">
    <name type="scientific">Castanea mollissima</name>
    <name type="common">Chinese chestnut</name>
    <dbReference type="NCBI Taxonomy" id="60419"/>
    <lineage>
        <taxon>Eukaryota</taxon>
        <taxon>Viridiplantae</taxon>
        <taxon>Streptophyta</taxon>
        <taxon>Embryophyta</taxon>
        <taxon>Tracheophyta</taxon>
        <taxon>Spermatophyta</taxon>
        <taxon>Magnoliopsida</taxon>
        <taxon>eudicotyledons</taxon>
        <taxon>Gunneridae</taxon>
        <taxon>Pentapetalae</taxon>
        <taxon>rosids</taxon>
        <taxon>fabids</taxon>
        <taxon>Fagales</taxon>
        <taxon>Fagaceae</taxon>
        <taxon>Castanea</taxon>
    </lineage>
</organism>
<proteinExistence type="inferred from homology"/>
<feature type="compositionally biased region" description="Pro residues" evidence="3">
    <location>
        <begin position="47"/>
        <end position="66"/>
    </location>
</feature>
<feature type="region of interest" description="Disordered" evidence="3">
    <location>
        <begin position="1"/>
        <end position="86"/>
    </location>
</feature>
<name>A0A8J4V9G5_9ROSI</name>
<comment type="caution">
    <text evidence="4">The sequence shown here is derived from an EMBL/GenBank/DDBJ whole genome shotgun (WGS) entry which is preliminary data.</text>
</comment>
<evidence type="ECO:0008006" key="6">
    <source>
        <dbReference type="Google" id="ProtNLM"/>
    </source>
</evidence>
<dbReference type="CDD" id="cd03784">
    <property type="entry name" value="GT1_Gtf-like"/>
    <property type="match status" value="1"/>
</dbReference>
<dbReference type="OrthoDB" id="5835829at2759"/>
<evidence type="ECO:0000256" key="3">
    <source>
        <dbReference type="SAM" id="MobiDB-lite"/>
    </source>
</evidence>
<dbReference type="Proteomes" id="UP000737018">
    <property type="component" value="Unassembled WGS sequence"/>
</dbReference>
<dbReference type="InterPro" id="IPR002213">
    <property type="entry name" value="UDP_glucos_trans"/>
</dbReference>
<dbReference type="SUPFAM" id="SSF53756">
    <property type="entry name" value="UDP-Glycosyltransferase/glycogen phosphorylase"/>
    <property type="match status" value="1"/>
</dbReference>
<dbReference type="PANTHER" id="PTHR48048">
    <property type="entry name" value="GLYCOSYLTRANSFERASE"/>
    <property type="match status" value="1"/>
</dbReference>
<comment type="similarity">
    <text evidence="1">Belongs to the UDP-glycosyltransferase family.</text>
</comment>
<dbReference type="FunFam" id="3.40.50.2000:FF:000056">
    <property type="entry name" value="Glycosyltransferase"/>
    <property type="match status" value="1"/>
</dbReference>
<dbReference type="Pfam" id="PF00201">
    <property type="entry name" value="UDPGT"/>
    <property type="match status" value="1"/>
</dbReference>
<dbReference type="PANTHER" id="PTHR48048:SF81">
    <property type="entry name" value="GLYCOSYLTRANSFERASE"/>
    <property type="match status" value="1"/>
</dbReference>
<keyword evidence="2" id="KW-0808">Transferase</keyword>
<evidence type="ECO:0000313" key="4">
    <source>
        <dbReference type="EMBL" id="KAF3953353.1"/>
    </source>
</evidence>
<dbReference type="Gene3D" id="3.40.50.2000">
    <property type="entry name" value="Glycogen Phosphorylase B"/>
    <property type="match status" value="2"/>
</dbReference>
<sequence length="648" mass="71399">MTEADNIDPPAPPLAPTDGADAGDRNTNGAPILMDVDAPPGFGAPGDPNPPPPSPGSANPNPPEPAAPIGLGASLPPLSPKQGGKDPSIVWQHFIKLAGFDPNNPSTTSHYNFQKSLSIRKNRWATTKVIIDKPNKQAQFQRVQACALENSRLSSSKVNTTSYSISIYKKLKTAMTKFEVVFITTPAIGHLVPIVEFAHHLINCDPRFSITLLIITIPQRPLVNTYVQSCVAKSASTNIKFVLLPTVDPPSPDQFQSSIGYMSLFIERHKPHVKQAITNLMATELDLDSDRRLVGFFIDLFTTPMIDVANELDVPCYLYFPSSATFLGFMLHLPILDTQLTTGLGELDTELVIPSFVNPVPPSVLPSRALEKDGCSFFLQNARRYVETKGIIINTFSELEPYALNSFSASQVPPIYPIGPVLDLVGPAQWHPDRAQHERIMTWLDDQPPSTVVFLCFGSMGGFSGSQVREIALGLELAGVQFVWALREPPEAQFAFPDDYMSLEKVLPDGFLERTSKIGLVCGWVSQVSILAHKAIGGFISHCGWNSILESLWHGIPIATWPIYAEQQINAFEMAKELGLAIEIRLDYREGSDLVLANEVERGINRLMDYDNEVRKRVKEMSKKSRVAMMENGSSYVLLRALIQELVL</sequence>
<dbReference type="PROSITE" id="PS00375">
    <property type="entry name" value="UDPGT"/>
    <property type="match status" value="1"/>
</dbReference>
<reference evidence="4" key="1">
    <citation type="submission" date="2020-03" db="EMBL/GenBank/DDBJ databases">
        <title>Castanea mollissima Vanexum genome sequencing.</title>
        <authorList>
            <person name="Staton M."/>
        </authorList>
    </citation>
    <scope>NUCLEOTIDE SEQUENCE</scope>
    <source>
        <tissue evidence="4">Leaf</tissue>
    </source>
</reference>
<dbReference type="EMBL" id="JRKL02004117">
    <property type="protein sequence ID" value="KAF3953353.1"/>
    <property type="molecule type" value="Genomic_DNA"/>
</dbReference>
<accession>A0A8J4V9G5</accession>
<evidence type="ECO:0000313" key="5">
    <source>
        <dbReference type="Proteomes" id="UP000737018"/>
    </source>
</evidence>